<comment type="caution">
    <text evidence="1">The sequence shown here is derived from an EMBL/GenBank/DDBJ whole genome shotgun (WGS) entry which is preliminary data.</text>
</comment>
<name>A0A521G1F7_9BACT</name>
<evidence type="ECO:0000313" key="2">
    <source>
        <dbReference type="Proteomes" id="UP000316238"/>
    </source>
</evidence>
<dbReference type="AlphaFoldDB" id="A0A521G1F7"/>
<sequence>MKSTSKISAPEAFYRLFQALPAKERFAAAKYILEDEQVRHHFKIPNEMTELMEPEDEDDNQ</sequence>
<reference evidence="1" key="1">
    <citation type="submission" date="2017-07" db="EMBL/GenBank/DDBJ databases">
        <title>The cable genome - Insights into the physiology and evolution of filamentous bacteria capable of sulfide oxidation via long distance electron transfer.</title>
        <authorList>
            <person name="Thorup C."/>
            <person name="Bjerg J.T."/>
            <person name="Schreiber L."/>
            <person name="Nielsen L.P."/>
            <person name="Kjeldsen K.U."/>
            <person name="Boesen T."/>
            <person name="Boggild A."/>
            <person name="Meysman F."/>
            <person name="Geelhoed J."/>
            <person name="Schramm A."/>
        </authorList>
    </citation>
    <scope>NUCLEOTIDE SEQUENCE [LARGE SCALE GENOMIC DNA]</scope>
    <source>
        <strain evidence="1">GS</strain>
    </source>
</reference>
<protein>
    <submittedName>
        <fullName evidence="1">Uncharacterized protein</fullName>
    </submittedName>
</protein>
<dbReference type="Proteomes" id="UP000316238">
    <property type="component" value="Unassembled WGS sequence"/>
</dbReference>
<dbReference type="EMBL" id="NQJD01000016">
    <property type="protein sequence ID" value="TAA74859.1"/>
    <property type="molecule type" value="Genomic_DNA"/>
</dbReference>
<keyword evidence="2" id="KW-1185">Reference proteome</keyword>
<organism evidence="1 2">
    <name type="scientific">Candidatus Electronema aureum</name>
    <dbReference type="NCBI Taxonomy" id="2005002"/>
    <lineage>
        <taxon>Bacteria</taxon>
        <taxon>Pseudomonadati</taxon>
        <taxon>Thermodesulfobacteriota</taxon>
        <taxon>Desulfobulbia</taxon>
        <taxon>Desulfobulbales</taxon>
        <taxon>Desulfobulbaceae</taxon>
        <taxon>Candidatus Electronema</taxon>
    </lineage>
</organism>
<evidence type="ECO:0000313" key="1">
    <source>
        <dbReference type="EMBL" id="TAA74859.1"/>
    </source>
</evidence>
<accession>A0A521G1F7</accession>
<proteinExistence type="predicted"/>
<gene>
    <name evidence="1" type="ORF">CDV28_11635</name>
</gene>